<dbReference type="GeneID" id="87805514"/>
<dbReference type="Proteomes" id="UP000827549">
    <property type="component" value="Chromosome 2"/>
</dbReference>
<keyword evidence="2" id="KW-1185">Reference proteome</keyword>
<proteinExistence type="predicted"/>
<organism evidence="1 2">
    <name type="scientific">Vanrija pseudolonga</name>
    <dbReference type="NCBI Taxonomy" id="143232"/>
    <lineage>
        <taxon>Eukaryota</taxon>
        <taxon>Fungi</taxon>
        <taxon>Dikarya</taxon>
        <taxon>Basidiomycota</taxon>
        <taxon>Agaricomycotina</taxon>
        <taxon>Tremellomycetes</taxon>
        <taxon>Trichosporonales</taxon>
        <taxon>Trichosporonaceae</taxon>
        <taxon>Vanrija</taxon>
    </lineage>
</organism>
<reference evidence="1" key="1">
    <citation type="submission" date="2023-10" db="EMBL/GenBank/DDBJ databases">
        <authorList>
            <person name="Noh H."/>
        </authorList>
    </citation>
    <scope>NUCLEOTIDE SEQUENCE</scope>
    <source>
        <strain evidence="1">DUCC4014</strain>
    </source>
</reference>
<name>A0AAF0Y2C7_9TREE</name>
<evidence type="ECO:0000313" key="2">
    <source>
        <dbReference type="Proteomes" id="UP000827549"/>
    </source>
</evidence>
<dbReference type="EMBL" id="CP086715">
    <property type="protein sequence ID" value="WOO78727.1"/>
    <property type="molecule type" value="Genomic_DNA"/>
</dbReference>
<dbReference type="AlphaFoldDB" id="A0AAF0Y2C7"/>
<sequence length="116" mass="13551">MIDHNLFDVQFYKSSPKWLPHEIEHLMKRPSQWAQAGKFIPLNSDTENWKKLAGDAFAVPCPAKTMSRFIHASYRKQITFRLRKKYKIPSAMFVGTAPREPTMKALDQMAPTRLMR</sequence>
<protein>
    <submittedName>
        <fullName evidence="1">Uncharacterized protein</fullName>
    </submittedName>
</protein>
<accession>A0AAF0Y2C7</accession>
<gene>
    <name evidence="1" type="ORF">LOC62_02G002266</name>
</gene>
<evidence type="ECO:0000313" key="1">
    <source>
        <dbReference type="EMBL" id="WOO78727.1"/>
    </source>
</evidence>
<dbReference type="RefSeq" id="XP_062624759.1">
    <property type="nucleotide sequence ID" value="XM_062768775.1"/>
</dbReference>